<protein>
    <submittedName>
        <fullName evidence="4">Uncharacterized protein</fullName>
    </submittedName>
</protein>
<keyword evidence="1" id="KW-0436">Ligase</keyword>
<organism evidence="4 5">
    <name type="scientific">Actinacidiphila guanduensis</name>
    <dbReference type="NCBI Taxonomy" id="310781"/>
    <lineage>
        <taxon>Bacteria</taxon>
        <taxon>Bacillati</taxon>
        <taxon>Actinomycetota</taxon>
        <taxon>Actinomycetes</taxon>
        <taxon>Kitasatosporales</taxon>
        <taxon>Streptomycetaceae</taxon>
        <taxon>Actinacidiphila</taxon>
    </lineage>
</organism>
<evidence type="ECO:0000313" key="5">
    <source>
        <dbReference type="Proteomes" id="UP000199341"/>
    </source>
</evidence>
<dbReference type="EMBL" id="FNIE01000015">
    <property type="protein sequence ID" value="SDP01751.1"/>
    <property type="molecule type" value="Genomic_DNA"/>
</dbReference>
<dbReference type="STRING" id="310781.SAMN05216259_115123"/>
<dbReference type="GO" id="GO:0006418">
    <property type="term" value="P:tRNA aminoacylation for protein translation"/>
    <property type="evidence" value="ECO:0007669"/>
    <property type="project" value="InterPro"/>
</dbReference>
<dbReference type="Gene3D" id="1.20.120.640">
    <property type="entry name" value="Anticodon-binding domain of a subclass of class I aminoacyl-tRNA synthetases"/>
    <property type="match status" value="1"/>
</dbReference>
<dbReference type="InterPro" id="IPR009080">
    <property type="entry name" value="tRNAsynth_Ia_anticodon-bd"/>
</dbReference>
<evidence type="ECO:0000313" key="4">
    <source>
        <dbReference type="EMBL" id="SDP01751.1"/>
    </source>
</evidence>
<name>A0A1H0P9V0_9ACTN</name>
<keyword evidence="3" id="KW-0067">ATP-binding</keyword>
<evidence type="ECO:0000256" key="2">
    <source>
        <dbReference type="ARBA" id="ARBA00022741"/>
    </source>
</evidence>
<keyword evidence="5" id="KW-1185">Reference proteome</keyword>
<keyword evidence="2" id="KW-0547">Nucleotide-binding</keyword>
<dbReference type="AlphaFoldDB" id="A0A1H0P9V0"/>
<dbReference type="GO" id="GO:0005524">
    <property type="term" value="F:ATP binding"/>
    <property type="evidence" value="ECO:0007669"/>
    <property type="project" value="UniProtKB-KW"/>
</dbReference>
<dbReference type="SUPFAM" id="SSF47323">
    <property type="entry name" value="Anticodon-binding domain of a subclass of class I aminoacyl-tRNA synthetases"/>
    <property type="match status" value="1"/>
</dbReference>
<evidence type="ECO:0000256" key="3">
    <source>
        <dbReference type="ARBA" id="ARBA00022840"/>
    </source>
</evidence>
<dbReference type="GO" id="GO:0004812">
    <property type="term" value="F:aminoacyl-tRNA ligase activity"/>
    <property type="evidence" value="ECO:0007669"/>
    <property type="project" value="InterPro"/>
</dbReference>
<sequence>MKVTDGRVRRLVSLPCDEDGAVRVRLHLPCAEGFVGAAEMRTLLTGDVLVRAVAAGGRRVEHDLAHPPEQAGGITYVRSTLGIPPPSGLTGEPDAHLFGSSLHQPEDGLWIEVGEVSDTAAEPFDTGSVDPLAIRLVLLGQSYRRPLSLTFHDVLEADSTLRAWRARAAEWAHAPARPVPEVFRRRVADALDDDLDTPAVLELLRTVAAARNVPAGAKFGTAAFVDRVLGLDLTRDARAGGPAEGIEGRADAL</sequence>
<gene>
    <name evidence="4" type="ORF">SAMN05216259_115123</name>
</gene>
<dbReference type="RefSeq" id="WP_176930567.1">
    <property type="nucleotide sequence ID" value="NZ_FNIE01000015.1"/>
</dbReference>
<evidence type="ECO:0000256" key="1">
    <source>
        <dbReference type="ARBA" id="ARBA00022598"/>
    </source>
</evidence>
<reference evidence="4 5" key="1">
    <citation type="submission" date="2016-10" db="EMBL/GenBank/DDBJ databases">
        <authorList>
            <person name="de Groot N.N."/>
        </authorList>
    </citation>
    <scope>NUCLEOTIDE SEQUENCE [LARGE SCALE GENOMIC DNA]</scope>
    <source>
        <strain evidence="4 5">CGMCC 4.2022</strain>
    </source>
</reference>
<accession>A0A1H0P9V0</accession>
<dbReference type="Proteomes" id="UP000199341">
    <property type="component" value="Unassembled WGS sequence"/>
</dbReference>
<proteinExistence type="predicted"/>